<proteinExistence type="predicted"/>
<feature type="transmembrane region" description="Helical" evidence="2">
    <location>
        <begin position="12"/>
        <end position="34"/>
    </location>
</feature>
<organism evidence="3 4">
    <name type="scientific">Maritimibacter alkaliphilus HTCC2654</name>
    <dbReference type="NCBI Taxonomy" id="314271"/>
    <lineage>
        <taxon>Bacteria</taxon>
        <taxon>Pseudomonadati</taxon>
        <taxon>Pseudomonadota</taxon>
        <taxon>Alphaproteobacteria</taxon>
        <taxon>Rhodobacterales</taxon>
        <taxon>Roseobacteraceae</taxon>
        <taxon>Maritimibacter</taxon>
    </lineage>
</organism>
<evidence type="ECO:0000256" key="1">
    <source>
        <dbReference type="SAM" id="MobiDB-lite"/>
    </source>
</evidence>
<feature type="region of interest" description="Disordered" evidence="1">
    <location>
        <begin position="200"/>
        <end position="248"/>
    </location>
</feature>
<evidence type="ECO:0000313" key="4">
    <source>
        <dbReference type="Proteomes" id="UP000002931"/>
    </source>
</evidence>
<keyword evidence="4" id="KW-1185">Reference proteome</keyword>
<gene>
    <name evidence="3" type="ORF">RB2654_20688</name>
</gene>
<dbReference type="AlphaFoldDB" id="A3VAU8"/>
<sequence>MHRGIKRYRGRWISPDLIAIVAGLAAIGVAFFPNESDTVTTFTQHALGLDVSPAFHYLSAVLLYLMMSFTCFFVYAPDAGERWEKRFYLVSGAIIWCTGWGVMILSNIKNGGDGWLAQFIQNNNIVYWDESLGVWAFSISWILKAVLERRRETRQGHMRLHRLGAFFGLRARPGRPGPRPGSGTLDTWMTRAFRSIRRLTAPRGTPPQTAQGQPLRTSVQTTMDRHRRVVDRPALRTGRRTAPKRRAG</sequence>
<dbReference type="Proteomes" id="UP000002931">
    <property type="component" value="Unassembled WGS sequence"/>
</dbReference>
<feature type="transmembrane region" description="Helical" evidence="2">
    <location>
        <begin position="54"/>
        <end position="75"/>
    </location>
</feature>
<evidence type="ECO:0000256" key="2">
    <source>
        <dbReference type="SAM" id="Phobius"/>
    </source>
</evidence>
<keyword evidence="2" id="KW-0812">Transmembrane</keyword>
<feature type="compositionally biased region" description="Polar residues" evidence="1">
    <location>
        <begin position="206"/>
        <end position="222"/>
    </location>
</feature>
<evidence type="ECO:0000313" key="3">
    <source>
        <dbReference type="EMBL" id="EAQ15039.1"/>
    </source>
</evidence>
<protein>
    <submittedName>
        <fullName evidence="3">Uncharacterized protein</fullName>
    </submittedName>
</protein>
<dbReference type="HOGENOM" id="CLU_1119113_0_0_5"/>
<name>A3VAU8_9RHOB</name>
<feature type="compositionally biased region" description="Basic residues" evidence="1">
    <location>
        <begin position="237"/>
        <end position="248"/>
    </location>
</feature>
<feature type="transmembrane region" description="Helical" evidence="2">
    <location>
        <begin position="87"/>
        <end position="105"/>
    </location>
</feature>
<comment type="caution">
    <text evidence="3">The sequence shown here is derived from an EMBL/GenBank/DDBJ whole genome shotgun (WGS) entry which is preliminary data.</text>
</comment>
<keyword evidence="2" id="KW-0472">Membrane</keyword>
<feature type="transmembrane region" description="Helical" evidence="2">
    <location>
        <begin position="125"/>
        <end position="147"/>
    </location>
</feature>
<keyword evidence="2" id="KW-1133">Transmembrane helix</keyword>
<dbReference type="EMBL" id="AAMT01000001">
    <property type="protein sequence ID" value="EAQ15039.1"/>
    <property type="molecule type" value="Genomic_DNA"/>
</dbReference>
<reference evidence="3 4" key="1">
    <citation type="journal article" date="2010" name="J. Bacteriol.">
        <title>Genome sequences of Pelagibaca bermudensis HTCC2601T and Maritimibacter alkaliphilus HTCC2654T, the type strains of two marine Roseobacter genera.</title>
        <authorList>
            <person name="Thrash J.C."/>
            <person name="Cho J.C."/>
            <person name="Ferriera S."/>
            <person name="Johnson J."/>
            <person name="Vergin K.L."/>
            <person name="Giovannoni S.J."/>
        </authorList>
    </citation>
    <scope>NUCLEOTIDE SEQUENCE [LARGE SCALE GENOMIC DNA]</scope>
    <source>
        <strain evidence="3 4">HTCC2654</strain>
    </source>
</reference>
<accession>A3VAU8</accession>